<dbReference type="InterPro" id="IPR042243">
    <property type="entry name" value="HypD_1"/>
</dbReference>
<proteinExistence type="inferred from homology"/>
<protein>
    <submittedName>
        <fullName evidence="4">Hydrogenase expression/formation protein HypD</fullName>
    </submittedName>
</protein>
<dbReference type="GO" id="GO:0051539">
    <property type="term" value="F:4 iron, 4 sulfur cluster binding"/>
    <property type="evidence" value="ECO:0007669"/>
    <property type="project" value="TreeGrafter"/>
</dbReference>
<dbReference type="AlphaFoldDB" id="A0A5S4ZR84"/>
<dbReference type="GO" id="GO:0070025">
    <property type="term" value="F:carbon monoxide binding"/>
    <property type="evidence" value="ECO:0007669"/>
    <property type="project" value="TreeGrafter"/>
</dbReference>
<dbReference type="EMBL" id="VNHM01000008">
    <property type="protein sequence ID" value="TYO95405.1"/>
    <property type="molecule type" value="Genomic_DNA"/>
</dbReference>
<keyword evidence="5" id="KW-1185">Reference proteome</keyword>
<dbReference type="Gene3D" id="6.10.20.100">
    <property type="match status" value="1"/>
</dbReference>
<keyword evidence="2" id="KW-0479">Metal-binding</keyword>
<dbReference type="Proteomes" id="UP000323166">
    <property type="component" value="Unassembled WGS sequence"/>
</dbReference>
<dbReference type="NCBIfam" id="TIGR00075">
    <property type="entry name" value="hypD"/>
    <property type="match status" value="1"/>
</dbReference>
<dbReference type="InterPro" id="IPR002780">
    <property type="entry name" value="Hyd_form_HypD"/>
</dbReference>
<dbReference type="PANTHER" id="PTHR30149">
    <property type="entry name" value="HYDROGENASE PROTEIN ASSEMBLY PROTEIN HYPD"/>
    <property type="match status" value="1"/>
</dbReference>
<name>A0A5S4ZR84_9FIRM</name>
<dbReference type="PIRSF" id="PIRSF005622">
    <property type="entry name" value="Hydrgn_mat_hypD"/>
    <property type="match status" value="1"/>
</dbReference>
<comment type="caution">
    <text evidence="4">The sequence shown here is derived from an EMBL/GenBank/DDBJ whole genome shotgun (WGS) entry which is preliminary data.</text>
</comment>
<dbReference type="Pfam" id="PF01924">
    <property type="entry name" value="HypD"/>
    <property type="match status" value="1"/>
</dbReference>
<gene>
    <name evidence="4" type="ORF">LX24_01756</name>
</gene>
<comment type="similarity">
    <text evidence="1">Belongs to the HypD family.</text>
</comment>
<dbReference type="GO" id="GO:0005506">
    <property type="term" value="F:iron ion binding"/>
    <property type="evidence" value="ECO:0007669"/>
    <property type="project" value="TreeGrafter"/>
</dbReference>
<evidence type="ECO:0000313" key="5">
    <source>
        <dbReference type="Proteomes" id="UP000323166"/>
    </source>
</evidence>
<evidence type="ECO:0000256" key="2">
    <source>
        <dbReference type="ARBA" id="ARBA00022723"/>
    </source>
</evidence>
<dbReference type="Gene3D" id="3.40.50.11740">
    <property type="entry name" value="HypD, alpha/beta domain 2"/>
    <property type="match status" value="2"/>
</dbReference>
<reference evidence="4 5" key="1">
    <citation type="submission" date="2019-07" db="EMBL/GenBank/DDBJ databases">
        <title>Genomic Encyclopedia of Type Strains, Phase I: the one thousand microbial genomes (KMG-I) project.</title>
        <authorList>
            <person name="Kyrpides N."/>
        </authorList>
    </citation>
    <scope>NUCLEOTIDE SEQUENCE [LARGE SCALE GENOMIC DNA]</scope>
    <source>
        <strain evidence="4 5">DSM 6562</strain>
    </source>
</reference>
<evidence type="ECO:0000256" key="1">
    <source>
        <dbReference type="ARBA" id="ARBA00007888"/>
    </source>
</evidence>
<dbReference type="InterPro" id="IPR042244">
    <property type="entry name" value="HypD_2_sf"/>
</dbReference>
<keyword evidence="3" id="KW-0408">Iron</keyword>
<sequence>MNVLKRLNDPQLGREMIRKVRERAARLTERLGRAVTLMEVCGTHTMAVSGTGLRGLLSGLVELRSGPGCPVCVTPARDIEQIIAFARLSGVTVATFGDMVRVPGAQSSLERERAGGARVQIVYSPADALQLARDNPRWEVIFIGVGFETTAPLAAVSIKQAAELGLTNFSIYSVHKLVPPVMGALLGAGDLKVDGFILPGHVCAVTGSRAFAFIGEEYGIPAVVAGFTPVDILDALYVLLDLIQAGDHRVVNGYRWVVRDDGNLKAQRAITDCFYTGDAAWRGFGVVEGSGLFIRDQYAQYDATQKFAGAGPASVAGPGLATERVGKSTTTGGFGTGDFLEPRGCRCGELLRGLITPPDCALFGGKCTPASPAGPCMVSSEGACAAYYRYVTNQPRLPGVVNANSGAAGSGAGCRKVEL</sequence>
<accession>A0A5S4ZR84</accession>
<organism evidence="4 5">
    <name type="scientific">Desulfallas thermosapovorans DSM 6562</name>
    <dbReference type="NCBI Taxonomy" id="1121431"/>
    <lineage>
        <taxon>Bacteria</taxon>
        <taxon>Bacillati</taxon>
        <taxon>Bacillota</taxon>
        <taxon>Clostridia</taxon>
        <taxon>Eubacteriales</taxon>
        <taxon>Desulfallaceae</taxon>
        <taxon>Desulfallas</taxon>
    </lineage>
</organism>
<evidence type="ECO:0000256" key="3">
    <source>
        <dbReference type="ARBA" id="ARBA00023004"/>
    </source>
</evidence>
<dbReference type="PANTHER" id="PTHR30149:SF0">
    <property type="entry name" value="HYDROGENASE MATURATION FACTOR HYPD"/>
    <property type="match status" value="1"/>
</dbReference>
<evidence type="ECO:0000313" key="4">
    <source>
        <dbReference type="EMBL" id="TYO95405.1"/>
    </source>
</evidence>
<dbReference type="GO" id="GO:0051604">
    <property type="term" value="P:protein maturation"/>
    <property type="evidence" value="ECO:0007669"/>
    <property type="project" value="TreeGrafter"/>
</dbReference>